<dbReference type="Pfam" id="PF24803">
    <property type="entry name" value="DUF7704"/>
    <property type="match status" value="1"/>
</dbReference>
<dbReference type="PANTHER" id="PTHR37019">
    <property type="entry name" value="CHROMOSOME 1, WHOLE GENOME SHOTGUN SEQUENCE"/>
    <property type="match status" value="1"/>
</dbReference>
<feature type="transmembrane region" description="Helical" evidence="2">
    <location>
        <begin position="12"/>
        <end position="31"/>
    </location>
</feature>
<organism evidence="4 5">
    <name type="scientific">Ascochyta lentis</name>
    <dbReference type="NCBI Taxonomy" id="205686"/>
    <lineage>
        <taxon>Eukaryota</taxon>
        <taxon>Fungi</taxon>
        <taxon>Dikarya</taxon>
        <taxon>Ascomycota</taxon>
        <taxon>Pezizomycotina</taxon>
        <taxon>Dothideomycetes</taxon>
        <taxon>Pleosporomycetidae</taxon>
        <taxon>Pleosporales</taxon>
        <taxon>Pleosporineae</taxon>
        <taxon>Didymellaceae</taxon>
        <taxon>Ascochyta</taxon>
    </lineage>
</organism>
<keyword evidence="2" id="KW-0812">Transmembrane</keyword>
<feature type="transmembrane region" description="Helical" evidence="2">
    <location>
        <begin position="89"/>
        <end position="110"/>
    </location>
</feature>
<dbReference type="InterPro" id="IPR056121">
    <property type="entry name" value="DUF7704"/>
</dbReference>
<proteinExistence type="predicted"/>
<comment type="caution">
    <text evidence="4">The sequence shown here is derived from an EMBL/GenBank/DDBJ whole genome shotgun (WGS) entry which is preliminary data.</text>
</comment>
<feature type="transmembrane region" description="Helical" evidence="2">
    <location>
        <begin position="51"/>
        <end position="77"/>
    </location>
</feature>
<dbReference type="AlphaFoldDB" id="A0A8H7IST4"/>
<gene>
    <name evidence="4" type="ORF">EKO04_011034</name>
</gene>
<name>A0A8H7IST4_9PLEO</name>
<evidence type="ECO:0000256" key="2">
    <source>
        <dbReference type="SAM" id="Phobius"/>
    </source>
</evidence>
<evidence type="ECO:0000256" key="1">
    <source>
        <dbReference type="SAM" id="MobiDB-lite"/>
    </source>
</evidence>
<evidence type="ECO:0000259" key="3">
    <source>
        <dbReference type="Pfam" id="PF24803"/>
    </source>
</evidence>
<evidence type="ECO:0000313" key="5">
    <source>
        <dbReference type="Proteomes" id="UP000651452"/>
    </source>
</evidence>
<reference evidence="4" key="2">
    <citation type="submission" date="2020-09" db="EMBL/GenBank/DDBJ databases">
        <title>Reference genome assembly for Australian Ascochyta lentis isolate Al4.</title>
        <authorList>
            <person name="Lee R.C."/>
            <person name="Farfan-Caceres L.M."/>
            <person name="Debler J.W."/>
            <person name="Williams A.H."/>
            <person name="Henares B.M."/>
        </authorList>
    </citation>
    <scope>NUCLEOTIDE SEQUENCE</scope>
    <source>
        <strain evidence="4">Al4</strain>
    </source>
</reference>
<feature type="transmembrane region" description="Helical" evidence="2">
    <location>
        <begin position="130"/>
        <end position="147"/>
    </location>
</feature>
<keyword evidence="2" id="KW-0472">Membrane</keyword>
<keyword evidence="2" id="KW-1133">Transmembrane helix</keyword>
<reference evidence="4" key="1">
    <citation type="submission" date="2018-12" db="EMBL/GenBank/DDBJ databases">
        <authorList>
            <person name="Syme R.A."/>
            <person name="Farfan-Caceres L."/>
            <person name="Lichtenzveig J."/>
        </authorList>
    </citation>
    <scope>NUCLEOTIDE SEQUENCE</scope>
    <source>
        <strain evidence="4">Al4</strain>
    </source>
</reference>
<dbReference type="Proteomes" id="UP000651452">
    <property type="component" value="Unassembled WGS sequence"/>
</dbReference>
<accession>A0A8H7IST4</accession>
<dbReference type="OrthoDB" id="5313995at2759"/>
<feature type="domain" description="DUF7704" evidence="3">
    <location>
        <begin position="7"/>
        <end position="145"/>
    </location>
</feature>
<sequence length="377" mass="42332">MHSSRPPWFYRLVFLYLEPVSILAGAVQAYFFQSAYLTLTHAPSAPSPTSLVPVSTSIVLTQLANLYLGLAMTEALILRVTTEYSVWKALIVVLLVADVGHLYSVLPLGFSRAFLQWWNWNAIDWGNVGWVYFLALTRICMLLRVGFGGRRAPGQKNAQHDPIERLVLQKLGTTTCQSRHTTSLRDPSRYSVYKPATIKHKSATFFIRLPSYPFGKPTERPSLPSPLALPLAGATKIIPQPATPDPLAPNLARANPIHRFVHGLLEVRGTRRPVREMQSTTSALQRTVNRDRWYAHPRPFFLALHLLAPQHDRRRKHSAAASSIIVHESSANQKSGRELCQKQPAARSQPHPTKKQPRPPHLDPQLSTARKQNPEES</sequence>
<dbReference type="EMBL" id="RZGK01000022">
    <property type="protein sequence ID" value="KAF9690934.1"/>
    <property type="molecule type" value="Genomic_DNA"/>
</dbReference>
<feature type="region of interest" description="Disordered" evidence="1">
    <location>
        <begin position="318"/>
        <end position="377"/>
    </location>
</feature>
<evidence type="ECO:0000313" key="4">
    <source>
        <dbReference type="EMBL" id="KAF9690934.1"/>
    </source>
</evidence>
<keyword evidence="5" id="KW-1185">Reference proteome</keyword>
<dbReference type="PANTHER" id="PTHR37019:SF1">
    <property type="entry name" value="EXPERA DOMAIN-CONTAINING PROTEIN"/>
    <property type="match status" value="1"/>
</dbReference>
<protein>
    <recommendedName>
        <fullName evidence="3">DUF7704 domain-containing protein</fullName>
    </recommendedName>
</protein>